<dbReference type="SUPFAM" id="SSF56436">
    <property type="entry name" value="C-type lectin-like"/>
    <property type="match status" value="1"/>
</dbReference>
<evidence type="ECO:0008006" key="4">
    <source>
        <dbReference type="Google" id="ProtNLM"/>
    </source>
</evidence>
<dbReference type="CDD" id="cd00037">
    <property type="entry name" value="CLECT"/>
    <property type="match status" value="1"/>
</dbReference>
<sequence length="220" mass="23918">MMRPAHVSLLLLGLLAALDGCDTSDLYRFGSGTRAGVAHIRRVVSSRLHCGFLCSKSSECFVWRYTQDTGTCQLFNMGSISESAAYFTPVPPPSDFVMGPDNIAYLMVPTLMDRSTAEQHCQSLDPRATLAVPVTETAFAFLKEKADLDGWGTNTMLGVKCIGSSFASIATATTISIPLTWFDPGSVTECMSNMCLVIEKTGLEDDSCSHEHQFLCQIHV</sequence>
<dbReference type="EMBL" id="VIIS01002015">
    <property type="protein sequence ID" value="KAF0289683.1"/>
    <property type="molecule type" value="Genomic_DNA"/>
</dbReference>
<proteinExistence type="predicted"/>
<feature type="signal peptide" evidence="1">
    <location>
        <begin position="1"/>
        <end position="20"/>
    </location>
</feature>
<dbReference type="InterPro" id="IPR016187">
    <property type="entry name" value="CTDL_fold"/>
</dbReference>
<dbReference type="Proteomes" id="UP000440578">
    <property type="component" value="Unassembled WGS sequence"/>
</dbReference>
<gene>
    <name evidence="2" type="ORF">FJT64_012123</name>
</gene>
<evidence type="ECO:0000313" key="2">
    <source>
        <dbReference type="EMBL" id="KAF0289683.1"/>
    </source>
</evidence>
<organism evidence="2 3">
    <name type="scientific">Amphibalanus amphitrite</name>
    <name type="common">Striped barnacle</name>
    <name type="synonym">Balanus amphitrite</name>
    <dbReference type="NCBI Taxonomy" id="1232801"/>
    <lineage>
        <taxon>Eukaryota</taxon>
        <taxon>Metazoa</taxon>
        <taxon>Ecdysozoa</taxon>
        <taxon>Arthropoda</taxon>
        <taxon>Crustacea</taxon>
        <taxon>Multicrustacea</taxon>
        <taxon>Cirripedia</taxon>
        <taxon>Thoracica</taxon>
        <taxon>Thoracicalcarea</taxon>
        <taxon>Balanomorpha</taxon>
        <taxon>Balanoidea</taxon>
        <taxon>Balanidae</taxon>
        <taxon>Amphibalaninae</taxon>
        <taxon>Amphibalanus</taxon>
    </lineage>
</organism>
<reference evidence="2 3" key="1">
    <citation type="submission" date="2019-07" db="EMBL/GenBank/DDBJ databases">
        <title>Draft genome assembly of a fouling barnacle, Amphibalanus amphitrite (Darwin, 1854): The first reference genome for Thecostraca.</title>
        <authorList>
            <person name="Kim W."/>
        </authorList>
    </citation>
    <scope>NUCLEOTIDE SEQUENCE [LARGE SCALE GENOMIC DNA]</scope>
    <source>
        <strain evidence="2">SNU_AA5</strain>
        <tissue evidence="2">Soma without cirri and trophi</tissue>
    </source>
</reference>
<dbReference type="Gene3D" id="3.10.100.10">
    <property type="entry name" value="Mannose-Binding Protein A, subunit A"/>
    <property type="match status" value="1"/>
</dbReference>
<dbReference type="AlphaFoldDB" id="A0A6A4V7P8"/>
<keyword evidence="1" id="KW-0732">Signal</keyword>
<feature type="chain" id="PRO_5025408605" description="C-type lectin domain-containing protein" evidence="1">
    <location>
        <begin position="21"/>
        <end position="220"/>
    </location>
</feature>
<keyword evidence="3" id="KW-1185">Reference proteome</keyword>
<comment type="caution">
    <text evidence="2">The sequence shown here is derived from an EMBL/GenBank/DDBJ whole genome shotgun (WGS) entry which is preliminary data.</text>
</comment>
<evidence type="ECO:0000313" key="3">
    <source>
        <dbReference type="Proteomes" id="UP000440578"/>
    </source>
</evidence>
<dbReference type="Gene3D" id="3.50.4.10">
    <property type="entry name" value="Hepatocyte Growth Factor"/>
    <property type="match status" value="1"/>
</dbReference>
<evidence type="ECO:0000256" key="1">
    <source>
        <dbReference type="SAM" id="SignalP"/>
    </source>
</evidence>
<dbReference type="InterPro" id="IPR016186">
    <property type="entry name" value="C-type_lectin-like/link_sf"/>
</dbReference>
<name>A0A6A4V7P8_AMPAM</name>
<accession>A0A6A4V7P8</accession>
<protein>
    <recommendedName>
        <fullName evidence="4">C-type lectin domain-containing protein</fullName>
    </recommendedName>
</protein>